<dbReference type="Pfam" id="PF00005">
    <property type="entry name" value="ABC_tran"/>
    <property type="match status" value="1"/>
</dbReference>
<evidence type="ECO:0000256" key="1">
    <source>
        <dbReference type="ARBA" id="ARBA00005417"/>
    </source>
</evidence>
<dbReference type="InterPro" id="IPR003439">
    <property type="entry name" value="ABC_transporter-like_ATP-bd"/>
</dbReference>
<dbReference type="SMART" id="SM00382">
    <property type="entry name" value="AAA"/>
    <property type="match status" value="1"/>
</dbReference>
<protein>
    <submittedName>
        <fullName evidence="6">ABC transporter, ATPase subunit</fullName>
    </submittedName>
</protein>
<keyword evidence="7" id="KW-1185">Reference proteome</keyword>
<dbReference type="eggNOG" id="COG1122">
    <property type="taxonomic scope" value="Bacteria"/>
</dbReference>
<dbReference type="CDD" id="cd03225">
    <property type="entry name" value="ABC_cobalt_CbiO_domain1"/>
    <property type="match status" value="1"/>
</dbReference>
<dbReference type="InterPro" id="IPR050095">
    <property type="entry name" value="ECF_ABC_transporter_ATP-bd"/>
</dbReference>
<evidence type="ECO:0000256" key="4">
    <source>
        <dbReference type="ARBA" id="ARBA00022840"/>
    </source>
</evidence>
<comment type="similarity">
    <text evidence="1">Belongs to the ABC transporter superfamily.</text>
</comment>
<keyword evidence="2" id="KW-0813">Transport</keyword>
<dbReference type="EMBL" id="CP002018">
    <property type="protein sequence ID" value="AEM40371.1"/>
    <property type="molecule type" value="Genomic_DNA"/>
</dbReference>
<name>F9Y3D0_KETVW</name>
<evidence type="ECO:0000259" key="5">
    <source>
        <dbReference type="PROSITE" id="PS50893"/>
    </source>
</evidence>
<dbReference type="PROSITE" id="PS50893">
    <property type="entry name" value="ABC_TRANSPORTER_2"/>
    <property type="match status" value="1"/>
</dbReference>
<keyword evidence="4" id="KW-0067">ATP-binding</keyword>
<dbReference type="GO" id="GO:0043190">
    <property type="term" value="C:ATP-binding cassette (ABC) transporter complex"/>
    <property type="evidence" value="ECO:0007669"/>
    <property type="project" value="TreeGrafter"/>
</dbReference>
<dbReference type="GO" id="GO:0005524">
    <property type="term" value="F:ATP binding"/>
    <property type="evidence" value="ECO:0007669"/>
    <property type="project" value="UniProtKB-KW"/>
</dbReference>
<dbReference type="PANTHER" id="PTHR43553:SF24">
    <property type="entry name" value="ENERGY-COUPLING FACTOR TRANSPORTER ATP-BINDING PROTEIN ECFA1"/>
    <property type="match status" value="1"/>
</dbReference>
<dbReference type="OrthoDB" id="9782163at2"/>
<evidence type="ECO:0000256" key="2">
    <source>
        <dbReference type="ARBA" id="ARBA00022448"/>
    </source>
</evidence>
<dbReference type="SUPFAM" id="SSF52540">
    <property type="entry name" value="P-loop containing nucleoside triphosphate hydrolases"/>
    <property type="match status" value="1"/>
</dbReference>
<dbReference type="RefSeq" id="WP_013383817.1">
    <property type="nucleotide sequence ID" value="NC_017384.1"/>
</dbReference>
<evidence type="ECO:0000256" key="3">
    <source>
        <dbReference type="ARBA" id="ARBA00022741"/>
    </source>
</evidence>
<gene>
    <name evidence="6" type="ordered locus">KVU_0532</name>
</gene>
<dbReference type="HOGENOM" id="CLU_000604_1_22_5"/>
<dbReference type="PATRIC" id="fig|759362.5.peg.557"/>
<evidence type="ECO:0000313" key="7">
    <source>
        <dbReference type="Proteomes" id="UP000000692"/>
    </source>
</evidence>
<reference evidence="6 7" key="1">
    <citation type="journal article" date="2011" name="J. Bacteriol.">
        <title>Complete genome sequence of the industrial strain Ketogulonicigenium vulgare WSH-001.</title>
        <authorList>
            <person name="Liu L."/>
            <person name="Li Y."/>
            <person name="Zhang J."/>
            <person name="Zhou Z."/>
            <person name="Liu J."/>
            <person name="Li X."/>
            <person name="Zhou J."/>
            <person name="Du G."/>
            <person name="Wang L."/>
            <person name="Chen J."/>
        </authorList>
    </citation>
    <scope>NUCLEOTIDE SEQUENCE [LARGE SCALE GENOMIC DNA]</scope>
    <source>
        <strain evidence="6 7">WSH-001</strain>
    </source>
</reference>
<proteinExistence type="inferred from homology"/>
<dbReference type="Proteomes" id="UP000000692">
    <property type="component" value="Chromosome"/>
</dbReference>
<keyword evidence="3" id="KW-0547">Nucleotide-binding</keyword>
<dbReference type="GO" id="GO:0042626">
    <property type="term" value="F:ATPase-coupled transmembrane transporter activity"/>
    <property type="evidence" value="ECO:0007669"/>
    <property type="project" value="TreeGrafter"/>
</dbReference>
<dbReference type="AlphaFoldDB" id="F9Y3D0"/>
<dbReference type="PANTHER" id="PTHR43553">
    <property type="entry name" value="HEAVY METAL TRANSPORTER"/>
    <property type="match status" value="1"/>
</dbReference>
<feature type="domain" description="ABC transporter" evidence="5">
    <location>
        <begin position="6"/>
        <end position="230"/>
    </location>
</feature>
<dbReference type="GO" id="GO:0016887">
    <property type="term" value="F:ATP hydrolysis activity"/>
    <property type="evidence" value="ECO:0007669"/>
    <property type="project" value="InterPro"/>
</dbReference>
<organism evidence="6 7">
    <name type="scientific">Ketogulonicigenium vulgare (strain WSH-001)</name>
    <dbReference type="NCBI Taxonomy" id="759362"/>
    <lineage>
        <taxon>Bacteria</taxon>
        <taxon>Pseudomonadati</taxon>
        <taxon>Pseudomonadota</taxon>
        <taxon>Alphaproteobacteria</taxon>
        <taxon>Rhodobacterales</taxon>
        <taxon>Roseobacteraceae</taxon>
        <taxon>Ketogulonicigenium</taxon>
    </lineage>
</organism>
<evidence type="ECO:0000313" key="6">
    <source>
        <dbReference type="EMBL" id="AEM40371.1"/>
    </source>
</evidence>
<dbReference type="InterPro" id="IPR027417">
    <property type="entry name" value="P-loop_NTPase"/>
</dbReference>
<dbReference type="KEGG" id="kvl:KVU_0532"/>
<dbReference type="InterPro" id="IPR015856">
    <property type="entry name" value="ABC_transpr_CbiO/EcfA_su"/>
</dbReference>
<sequence>MAPVTLDFKSLTYSPSDAPLFTGFSLTLQQHRVGVVGRNGAGKSQLLRLAAGLIAPDQGEVRLEGVDIARQRARAIELVGVIFQNPDHQIIFPTVDEEMGFGLRHLPKAEAEARIDAVLAQFQRQPWRGRAVQSLSHGQKQLLCLMAVIAMQPKLIVLDEPTSGLDLVTRLRLLRVLRDLPQDVLHVTHDLEALAGYDRVIWLDRGQVLLDGPPNTVLPAYIADMQERADAEPDH</sequence>
<dbReference type="Gene3D" id="3.40.50.300">
    <property type="entry name" value="P-loop containing nucleotide triphosphate hydrolases"/>
    <property type="match status" value="1"/>
</dbReference>
<dbReference type="InterPro" id="IPR003593">
    <property type="entry name" value="AAA+_ATPase"/>
</dbReference>
<accession>F9Y3D0</accession>